<dbReference type="PANTHER" id="PTHR33112:SF10">
    <property type="entry name" value="TOL"/>
    <property type="match status" value="1"/>
</dbReference>
<evidence type="ECO:0000313" key="3">
    <source>
        <dbReference type="EMBL" id="TID06519.1"/>
    </source>
</evidence>
<dbReference type="PROSITE" id="PS50011">
    <property type="entry name" value="PROTEIN_KINASE_DOM"/>
    <property type="match status" value="1"/>
</dbReference>
<sequence>MSLYTEVNDMMIVTADCNGQDSFLPEGQLRLLVKNQRFAEFLGPNAPRALIDFVHDKAPRVFLTIWSTFEEPGVSDLLPIMERLQQCSFTDDMLPFDKTDYKLKCRVRGTAKQCSHPGPLDVFHDTVWNERKLKNFCTEQWGFVVPVFKKGEAKRRLPAGIRLPFLHFKDGGRGAFSDVFKAGLHVDHQKSFGFELPPDDIVVPVAVKKFRNDPEAKVNARNAWEEEATTVDKLGSISHKHLIQRMAAFSRGHEYYIMFEWADGGNLEQLWLSEPTAKDHKLTGDRIITVLEQLYGLTDALCQLHGTNTRTSTGLIQQAGARARTLAPPVRNGIPAIEVDGLDASESPPVTENWRHGDLKPQNILKVGNSTWLGTLKIADLGLAKQHQLFTHLRDNPTNTKFTTQHYEAPEVIISSNVPRSRRYDIWSMGCIIFEFVVWLLYGRDALLAFYKESDRFKDHSLETLYFVANRRGGTARVGDVFSHWMKHILDNDPECNKAIPTVLGDLLRLVKTRLMVVDLPGPGRTQGRCDSSKLREELGNILKNARYSLEKRTSYILADPIRARILPPRPFGNRETARSGTHLLPNEGLPLEHRPAPSRSRAPSPAPLLNPRLNDAWEFVEDNGFAGQVFNRHLQLEGTHPGSSSVTPERASILCNRCQRLDFWVVGFAIRDTLSALEANWNICELCRLLHDSWRRFGTADSVEFRRVGSVLAIRGSEAPALSIYRTNLNDSGGLSNPPKDIQIGFPKLPDIGCPTHVEILRQWLQDCDKNHAMCCSDNNPGSYPARTPTRLIDVGPKGQETVRLLETRSSQQGEDPSKPAGFEYIALSHPWGDRALHQHFCTTRDNIHDHMNRISDDSLPATFKDAIRVTRDLNVRYLWIDSLCIVQGEDGDFEDEAQHMETVFSSALCVIAANSATGTSDGFLKQRPDRTVVVVARPSESPFYICEAIDDFQRDVVEGALSKRGWVLQERALARRTIYFTSRQVYWECGEGIRCETLTRMRNQAAFLGDARFPNVATGSSKGGQIRLYESLYTRYSRLQFSDIRDRPIAIAGLEQRLIRAFNTKGGYGVFERYFGRGLLWRRDPDDLQTALERIDFAPTHRQQQQRLRSFRVPSWSWMAYKGSITFMDLPFDAVLWETNDIKSPWYYPPRNGSDKSWLSTSSDGGQAELVGVARDFVELVRDDGRIIYDGGERPRDVALKCVVVGRRKSEVVAESYVLVVAPKPHGEVDAAYERVGVGAIPGSWIVTGQPGLEVRIV</sequence>
<organism evidence="3 4">
    <name type="scientific">Colletotrichum higginsianum</name>
    <dbReference type="NCBI Taxonomy" id="80884"/>
    <lineage>
        <taxon>Eukaryota</taxon>
        <taxon>Fungi</taxon>
        <taxon>Dikarya</taxon>
        <taxon>Ascomycota</taxon>
        <taxon>Pezizomycotina</taxon>
        <taxon>Sordariomycetes</taxon>
        <taxon>Hypocreomycetidae</taxon>
        <taxon>Glomerellales</taxon>
        <taxon>Glomerellaceae</taxon>
        <taxon>Colletotrichum</taxon>
        <taxon>Colletotrichum destructivum species complex</taxon>
    </lineage>
</organism>
<dbReference type="InterPro" id="IPR001245">
    <property type="entry name" value="Ser-Thr/Tyr_kinase_cat_dom"/>
</dbReference>
<dbReference type="Proteomes" id="UP000305883">
    <property type="component" value="Unassembled WGS sequence"/>
</dbReference>
<feature type="domain" description="Protein kinase" evidence="2">
    <location>
        <begin position="165"/>
        <end position="510"/>
    </location>
</feature>
<gene>
    <name evidence="3" type="ORF">CH35J_001002</name>
</gene>
<dbReference type="EMBL" id="MWPZ01000001">
    <property type="protein sequence ID" value="TID06519.1"/>
    <property type="molecule type" value="Genomic_DNA"/>
</dbReference>
<reference evidence="3 4" key="1">
    <citation type="journal article" date="2019" name="Genome Biol. Evol.">
        <title>Genomic Plasticity Mediated by Transposable Elements in the Plant Pathogenic Fungus Colletotrichum higginsianum.</title>
        <authorList>
            <person name="Tsushima A."/>
            <person name="Gan P."/>
            <person name="Kumakura N."/>
            <person name="Narusaka M."/>
            <person name="Takano Y."/>
            <person name="Narusaka Y."/>
            <person name="Shirasu K."/>
        </authorList>
    </citation>
    <scope>NUCLEOTIDE SEQUENCE [LARGE SCALE GENOMIC DNA]</scope>
    <source>
        <strain evidence="3 4">MAFF305635-RFP</strain>
    </source>
</reference>
<protein>
    <submittedName>
        <fullName evidence="3">Putative cell division protein kinase</fullName>
    </submittedName>
</protein>
<dbReference type="SMART" id="SM00220">
    <property type="entry name" value="S_TKc"/>
    <property type="match status" value="1"/>
</dbReference>
<dbReference type="PANTHER" id="PTHR33112">
    <property type="entry name" value="DOMAIN PROTEIN, PUTATIVE-RELATED"/>
    <property type="match status" value="1"/>
</dbReference>
<dbReference type="Gene3D" id="3.30.200.20">
    <property type="entry name" value="Phosphorylase Kinase, domain 1"/>
    <property type="match status" value="1"/>
</dbReference>
<dbReference type="Pfam" id="PF07714">
    <property type="entry name" value="PK_Tyr_Ser-Thr"/>
    <property type="match status" value="1"/>
</dbReference>
<dbReference type="GO" id="GO:0051301">
    <property type="term" value="P:cell division"/>
    <property type="evidence" value="ECO:0007669"/>
    <property type="project" value="UniProtKB-KW"/>
</dbReference>
<comment type="caution">
    <text evidence="3">The sequence shown here is derived from an EMBL/GenBank/DDBJ whole genome shotgun (WGS) entry which is preliminary data.</text>
</comment>
<feature type="region of interest" description="Disordered" evidence="1">
    <location>
        <begin position="570"/>
        <end position="607"/>
    </location>
</feature>
<dbReference type="InterPro" id="IPR011009">
    <property type="entry name" value="Kinase-like_dom_sf"/>
</dbReference>
<accession>A0A4T0WI99</accession>
<dbReference type="Pfam" id="PF06985">
    <property type="entry name" value="HET"/>
    <property type="match status" value="1"/>
</dbReference>
<dbReference type="Gene3D" id="1.10.510.10">
    <property type="entry name" value="Transferase(Phosphotransferase) domain 1"/>
    <property type="match status" value="1"/>
</dbReference>
<keyword evidence="3" id="KW-0132">Cell division</keyword>
<dbReference type="SUPFAM" id="SSF56112">
    <property type="entry name" value="Protein kinase-like (PK-like)"/>
    <property type="match status" value="1"/>
</dbReference>
<dbReference type="InterPro" id="IPR010730">
    <property type="entry name" value="HET"/>
</dbReference>
<dbReference type="GO" id="GO:0005524">
    <property type="term" value="F:ATP binding"/>
    <property type="evidence" value="ECO:0007669"/>
    <property type="project" value="InterPro"/>
</dbReference>
<keyword evidence="3" id="KW-0418">Kinase</keyword>
<dbReference type="GO" id="GO:0004672">
    <property type="term" value="F:protein kinase activity"/>
    <property type="evidence" value="ECO:0007669"/>
    <property type="project" value="InterPro"/>
</dbReference>
<dbReference type="CDD" id="cd00180">
    <property type="entry name" value="PKc"/>
    <property type="match status" value="1"/>
</dbReference>
<dbReference type="InterPro" id="IPR000719">
    <property type="entry name" value="Prot_kinase_dom"/>
</dbReference>
<dbReference type="Pfam" id="PF00069">
    <property type="entry name" value="Pkinase"/>
    <property type="match status" value="1"/>
</dbReference>
<evidence type="ECO:0000259" key="2">
    <source>
        <dbReference type="PROSITE" id="PS50011"/>
    </source>
</evidence>
<proteinExistence type="predicted"/>
<dbReference type="AlphaFoldDB" id="A0A4T0WI99"/>
<evidence type="ECO:0000313" key="4">
    <source>
        <dbReference type="Proteomes" id="UP000305883"/>
    </source>
</evidence>
<evidence type="ECO:0000256" key="1">
    <source>
        <dbReference type="SAM" id="MobiDB-lite"/>
    </source>
</evidence>
<name>A0A4T0WI99_9PEZI</name>
<keyword evidence="3" id="KW-0808">Transferase</keyword>
<keyword evidence="3" id="KW-0131">Cell cycle</keyword>
<dbReference type="OrthoDB" id="4062651at2759"/>